<reference evidence="2" key="1">
    <citation type="submission" date="2017-02" db="UniProtKB">
        <authorList>
            <consortium name="WormBaseParasite"/>
        </authorList>
    </citation>
    <scope>IDENTIFICATION</scope>
</reference>
<sequence>MDLFLLSISILLIITALLYYTPLQDIVFNNNKLSKKKSKREVLIDYEHLEPQKKIIPKFQAAKPDRKIKLSDSVPWHPEGKPKKYKIYVHNS</sequence>
<dbReference type="AlphaFoldDB" id="A0A0N5A1Z4"/>
<dbReference type="WBParaSite" id="PTRK_0001564000.1">
    <property type="protein sequence ID" value="PTRK_0001564000.1"/>
    <property type="gene ID" value="PTRK_0001564000"/>
</dbReference>
<dbReference type="Proteomes" id="UP000038045">
    <property type="component" value="Unplaced"/>
</dbReference>
<protein>
    <submittedName>
        <fullName evidence="2">M23 family peptidase</fullName>
    </submittedName>
</protein>
<organism evidence="1 2">
    <name type="scientific">Parastrongyloides trichosuri</name>
    <name type="common">Possum-specific nematode worm</name>
    <dbReference type="NCBI Taxonomy" id="131310"/>
    <lineage>
        <taxon>Eukaryota</taxon>
        <taxon>Metazoa</taxon>
        <taxon>Ecdysozoa</taxon>
        <taxon>Nematoda</taxon>
        <taxon>Chromadorea</taxon>
        <taxon>Rhabditida</taxon>
        <taxon>Tylenchina</taxon>
        <taxon>Panagrolaimomorpha</taxon>
        <taxon>Strongyloidoidea</taxon>
        <taxon>Strongyloididae</taxon>
        <taxon>Parastrongyloides</taxon>
    </lineage>
</organism>
<evidence type="ECO:0000313" key="1">
    <source>
        <dbReference type="Proteomes" id="UP000038045"/>
    </source>
</evidence>
<proteinExistence type="predicted"/>
<name>A0A0N5A1Z4_PARTI</name>
<evidence type="ECO:0000313" key="2">
    <source>
        <dbReference type="WBParaSite" id="PTRK_0001564000.1"/>
    </source>
</evidence>
<accession>A0A0N5A1Z4</accession>
<keyword evidence="1" id="KW-1185">Reference proteome</keyword>